<dbReference type="SUPFAM" id="SSF82895">
    <property type="entry name" value="TSP-1 type 1 repeat"/>
    <property type="match status" value="1"/>
</dbReference>
<keyword evidence="9 14" id="KW-0482">Metalloprotease</keyword>
<evidence type="ECO:0000259" key="16">
    <source>
        <dbReference type="PROSITE" id="PS01180"/>
    </source>
</evidence>
<feature type="binding site" evidence="14">
    <location>
        <position position="207"/>
    </location>
    <ligand>
        <name>Zn(2+)</name>
        <dbReference type="ChEBI" id="CHEBI:29105"/>
        <note>catalytic</note>
    </ligand>
</feature>
<name>A0AA39I610_9BILA</name>
<reference evidence="18" key="1">
    <citation type="submission" date="2023-06" db="EMBL/GenBank/DDBJ databases">
        <title>Genomic analysis of the entomopathogenic nematode Steinernema hermaphroditum.</title>
        <authorList>
            <person name="Schwarz E.M."/>
            <person name="Heppert J.K."/>
            <person name="Baniya A."/>
            <person name="Schwartz H.T."/>
            <person name="Tan C.-H."/>
            <person name="Antoshechkin I."/>
            <person name="Sternberg P.W."/>
            <person name="Goodrich-Blair H."/>
            <person name="Dillman A.R."/>
        </authorList>
    </citation>
    <scope>NUCLEOTIDE SEQUENCE</scope>
    <source>
        <strain evidence="18">PS9179</strain>
        <tissue evidence="18">Whole animal</tissue>
    </source>
</reference>
<protein>
    <recommendedName>
        <fullName evidence="12">Zinc metalloproteinase</fullName>
    </recommendedName>
</protein>
<dbReference type="InterPro" id="IPR006026">
    <property type="entry name" value="Peptidase_Metallo"/>
</dbReference>
<keyword evidence="4 14" id="KW-0645">Protease</keyword>
<dbReference type="AlphaFoldDB" id="A0AA39I610"/>
<evidence type="ECO:0000256" key="11">
    <source>
        <dbReference type="ARBA" id="ARBA00023180"/>
    </source>
</evidence>
<sequence length="554" mass="62143">MFRALVFFCLIGAAVAIRFRDLIPEGETHFHGIPIEKYVTSMNRLMEISGKLANTTSDVRFEEIEWNSIESNPEHNPFLPFGDIVLSEEQLDGLVGEYETKLAEKEGRPLPEQLYIMGINRWTSFPIAWSVDQMRPPSGGASVARAAFNTLQQLTCITFQENGNYGNGHIRLTGAYKGCFSPLGKQNTRYQNLNLAYGCGTVGVVVHEIMHALGVYHTQSRADRDKYLRINFNAIDPEQIHNFQYAKASEHAQTLGLSYDLGSLMHYETKAFAIYMGWDTIIPLNRLYYNTLGNRLLPTFLDIKELNMAYCKNVCPQQLPCQNGGYTDPKDCRKCRCPEGLSGRLCEQLAASTPQCGQTIKAATGEYQKLSMSGLGTCYFRISVPEGHHISITLDYVSFNQNVYGACMGSYVEIKYEADVTKTGPKFCGYSYQSRVIPSSGTKDVYVIYKSNNQRFGFNLRYKTDTSVTAGPAPTEQPSEDQWGPWSQCSHTCGGCGQRTRKSLSDPNQVQREYCNLNVCFSDIFSTFYTPPCCSPFFYSPYSPALCLEANKGN</sequence>
<dbReference type="InterPro" id="IPR017050">
    <property type="entry name" value="Metallopeptidase_nem"/>
</dbReference>
<dbReference type="PANTHER" id="PTHR10127:SF780">
    <property type="entry name" value="METALLOENDOPEPTIDASE"/>
    <property type="match status" value="1"/>
</dbReference>
<dbReference type="InterPro" id="IPR000884">
    <property type="entry name" value="TSP1_rpt"/>
</dbReference>
<dbReference type="Proteomes" id="UP001175271">
    <property type="component" value="Unassembled WGS sequence"/>
</dbReference>
<dbReference type="SMART" id="SM00209">
    <property type="entry name" value="TSP1"/>
    <property type="match status" value="1"/>
</dbReference>
<evidence type="ECO:0000256" key="15">
    <source>
        <dbReference type="RuleBase" id="RU361183"/>
    </source>
</evidence>
<organism evidence="18 19">
    <name type="scientific">Steinernema hermaphroditum</name>
    <dbReference type="NCBI Taxonomy" id="289476"/>
    <lineage>
        <taxon>Eukaryota</taxon>
        <taxon>Metazoa</taxon>
        <taxon>Ecdysozoa</taxon>
        <taxon>Nematoda</taxon>
        <taxon>Chromadorea</taxon>
        <taxon>Rhabditida</taxon>
        <taxon>Tylenchina</taxon>
        <taxon>Panagrolaimomorpha</taxon>
        <taxon>Strongyloidoidea</taxon>
        <taxon>Steinernematidae</taxon>
        <taxon>Steinernema</taxon>
    </lineage>
</organism>
<gene>
    <name evidence="18" type="ORF">QR680_013580</name>
</gene>
<dbReference type="SUPFAM" id="SSF49854">
    <property type="entry name" value="Spermadhesin, CUB domain"/>
    <property type="match status" value="1"/>
</dbReference>
<evidence type="ECO:0000256" key="9">
    <source>
        <dbReference type="ARBA" id="ARBA00023049"/>
    </source>
</evidence>
<comment type="cofactor">
    <cofactor evidence="14 15">
        <name>Zn(2+)</name>
        <dbReference type="ChEBI" id="CHEBI:29105"/>
    </cofactor>
    <text evidence="14 15">Binds 1 zinc ion per subunit.</text>
</comment>
<dbReference type="PRINTS" id="PR00480">
    <property type="entry name" value="ASTACIN"/>
</dbReference>
<keyword evidence="7 14" id="KW-0378">Hydrolase</keyword>
<dbReference type="CDD" id="cd00041">
    <property type="entry name" value="CUB"/>
    <property type="match status" value="1"/>
</dbReference>
<comment type="subcellular location">
    <subcellularLocation>
        <location evidence="1 12">Secreted</location>
    </subcellularLocation>
</comment>
<dbReference type="PROSITE" id="PS50092">
    <property type="entry name" value="TSP1"/>
    <property type="match status" value="1"/>
</dbReference>
<comment type="caution">
    <text evidence="18">The sequence shown here is derived from an EMBL/GenBank/DDBJ whole genome shotgun (WGS) entry which is preliminary data.</text>
</comment>
<evidence type="ECO:0000313" key="18">
    <source>
        <dbReference type="EMBL" id="KAK0418480.1"/>
    </source>
</evidence>
<keyword evidence="2 12" id="KW-0964">Secreted</keyword>
<dbReference type="InterPro" id="IPR000859">
    <property type="entry name" value="CUB_dom"/>
</dbReference>
<evidence type="ECO:0000256" key="5">
    <source>
        <dbReference type="ARBA" id="ARBA00022723"/>
    </source>
</evidence>
<keyword evidence="19" id="KW-1185">Reference proteome</keyword>
<feature type="binding site" evidence="14">
    <location>
        <position position="211"/>
    </location>
    <ligand>
        <name>Zn(2+)</name>
        <dbReference type="ChEBI" id="CHEBI:29105"/>
        <note>catalytic</note>
    </ligand>
</feature>
<dbReference type="Gene3D" id="2.60.120.290">
    <property type="entry name" value="Spermadhesin, CUB domain"/>
    <property type="match status" value="1"/>
</dbReference>
<dbReference type="PROSITE" id="PS01180">
    <property type="entry name" value="CUB"/>
    <property type="match status" value="1"/>
</dbReference>
<dbReference type="Gene3D" id="2.20.100.10">
    <property type="entry name" value="Thrombospondin type-1 (TSP1) repeat"/>
    <property type="match status" value="1"/>
</dbReference>
<dbReference type="Pfam" id="PF01400">
    <property type="entry name" value="Astacin"/>
    <property type="match status" value="1"/>
</dbReference>
<dbReference type="InterPro" id="IPR036383">
    <property type="entry name" value="TSP1_rpt_sf"/>
</dbReference>
<accession>A0AA39I610</accession>
<evidence type="ECO:0000256" key="13">
    <source>
        <dbReference type="PROSITE-ProRule" id="PRU00059"/>
    </source>
</evidence>
<dbReference type="Pfam" id="PF00431">
    <property type="entry name" value="CUB"/>
    <property type="match status" value="1"/>
</dbReference>
<dbReference type="EMBL" id="JAUCMV010000002">
    <property type="protein sequence ID" value="KAK0418480.1"/>
    <property type="molecule type" value="Genomic_DNA"/>
</dbReference>
<feature type="domain" description="Peptidase M12A" evidence="17">
    <location>
        <begin position="113"/>
        <end position="312"/>
    </location>
</feature>
<evidence type="ECO:0000259" key="17">
    <source>
        <dbReference type="PROSITE" id="PS51864"/>
    </source>
</evidence>
<evidence type="ECO:0000256" key="4">
    <source>
        <dbReference type="ARBA" id="ARBA00022670"/>
    </source>
</evidence>
<dbReference type="Pfam" id="PF00090">
    <property type="entry name" value="TSP_1"/>
    <property type="match status" value="1"/>
</dbReference>
<dbReference type="GO" id="GO:0008270">
    <property type="term" value="F:zinc ion binding"/>
    <property type="evidence" value="ECO:0007669"/>
    <property type="project" value="UniProtKB-UniRule"/>
</dbReference>
<evidence type="ECO:0000256" key="10">
    <source>
        <dbReference type="ARBA" id="ARBA00023157"/>
    </source>
</evidence>
<keyword evidence="3" id="KW-0245">EGF-like domain</keyword>
<dbReference type="GO" id="GO:0004222">
    <property type="term" value="F:metalloendopeptidase activity"/>
    <property type="evidence" value="ECO:0007669"/>
    <property type="project" value="UniProtKB-UniRule"/>
</dbReference>
<dbReference type="GO" id="GO:0018996">
    <property type="term" value="P:molting cycle, collagen and cuticulin-based cuticle"/>
    <property type="evidence" value="ECO:0007669"/>
    <property type="project" value="InterPro"/>
</dbReference>
<feature type="binding site" evidence="14">
    <location>
        <position position="217"/>
    </location>
    <ligand>
        <name>Zn(2+)</name>
        <dbReference type="ChEBI" id="CHEBI:29105"/>
        <note>catalytic</note>
    </ligand>
</feature>
<dbReference type="Gene3D" id="3.40.390.10">
    <property type="entry name" value="Collagenase (Catalytic Domain)"/>
    <property type="match status" value="1"/>
</dbReference>
<proteinExistence type="predicted"/>
<comment type="caution">
    <text evidence="13">Lacks conserved residue(s) required for the propagation of feature annotation.</text>
</comment>
<evidence type="ECO:0000256" key="3">
    <source>
        <dbReference type="ARBA" id="ARBA00022536"/>
    </source>
</evidence>
<dbReference type="InterPro" id="IPR000742">
    <property type="entry name" value="EGF"/>
</dbReference>
<dbReference type="GO" id="GO:0005576">
    <property type="term" value="C:extracellular region"/>
    <property type="evidence" value="ECO:0007669"/>
    <property type="project" value="UniProtKB-SubCell"/>
</dbReference>
<dbReference type="InterPro" id="IPR001506">
    <property type="entry name" value="Peptidase_M12A"/>
</dbReference>
<dbReference type="PANTHER" id="PTHR10127">
    <property type="entry name" value="DISCOIDIN, CUB, EGF, LAMININ , AND ZINC METALLOPROTEASE DOMAIN CONTAINING"/>
    <property type="match status" value="1"/>
</dbReference>
<dbReference type="PROSITE" id="PS51864">
    <property type="entry name" value="ASTACIN"/>
    <property type="match status" value="1"/>
</dbReference>
<dbReference type="GO" id="GO:0006508">
    <property type="term" value="P:proteolysis"/>
    <property type="evidence" value="ECO:0007669"/>
    <property type="project" value="UniProtKB-KW"/>
</dbReference>
<evidence type="ECO:0000256" key="7">
    <source>
        <dbReference type="ARBA" id="ARBA00022801"/>
    </source>
</evidence>
<evidence type="ECO:0000256" key="2">
    <source>
        <dbReference type="ARBA" id="ARBA00022525"/>
    </source>
</evidence>
<feature type="disulfide bond" evidence="14">
    <location>
        <begin position="156"/>
        <end position="311"/>
    </location>
</feature>
<evidence type="ECO:0000313" key="19">
    <source>
        <dbReference type="Proteomes" id="UP001175271"/>
    </source>
</evidence>
<dbReference type="CDD" id="cd04280">
    <property type="entry name" value="ZnMc_astacin_like"/>
    <property type="match status" value="1"/>
</dbReference>
<evidence type="ECO:0000256" key="6">
    <source>
        <dbReference type="ARBA" id="ARBA00022729"/>
    </source>
</evidence>
<feature type="active site" evidence="14">
    <location>
        <position position="208"/>
    </location>
</feature>
<dbReference type="SUPFAM" id="SSF55486">
    <property type="entry name" value="Metalloproteases ('zincins'), catalytic domain"/>
    <property type="match status" value="1"/>
</dbReference>
<feature type="domain" description="CUB" evidence="16">
    <location>
        <begin position="356"/>
        <end position="465"/>
    </location>
</feature>
<keyword evidence="6 12" id="KW-0732">Signal</keyword>
<keyword evidence="5 14" id="KW-0479">Metal-binding</keyword>
<feature type="signal peptide" evidence="12 15">
    <location>
        <begin position="1"/>
        <end position="16"/>
    </location>
</feature>
<dbReference type="SMART" id="SM00042">
    <property type="entry name" value="CUB"/>
    <property type="match status" value="1"/>
</dbReference>
<evidence type="ECO:0000256" key="12">
    <source>
        <dbReference type="PIRNR" id="PIRNR036365"/>
    </source>
</evidence>
<keyword evidence="11" id="KW-0325">Glycoprotein</keyword>
<dbReference type="InterPro" id="IPR035914">
    <property type="entry name" value="Sperma_CUB_dom_sf"/>
</dbReference>
<dbReference type="InterPro" id="IPR024079">
    <property type="entry name" value="MetalloPept_cat_dom_sf"/>
</dbReference>
<dbReference type="PROSITE" id="PS00022">
    <property type="entry name" value="EGF_1"/>
    <property type="match status" value="1"/>
</dbReference>
<evidence type="ECO:0000256" key="14">
    <source>
        <dbReference type="PROSITE-ProRule" id="PRU01211"/>
    </source>
</evidence>
<dbReference type="PIRSF" id="PIRSF036365">
    <property type="entry name" value="Astacin_nematoda"/>
    <property type="match status" value="1"/>
</dbReference>
<evidence type="ECO:0000256" key="1">
    <source>
        <dbReference type="ARBA" id="ARBA00004613"/>
    </source>
</evidence>
<feature type="chain" id="PRO_5041483277" description="Zinc metalloproteinase" evidence="12 15">
    <location>
        <begin position="17"/>
        <end position="554"/>
    </location>
</feature>
<keyword evidence="8 14" id="KW-0862">Zinc</keyword>
<keyword evidence="10 14" id="KW-1015">Disulfide bond</keyword>
<dbReference type="InterPro" id="IPR034035">
    <property type="entry name" value="Astacin-like_dom"/>
</dbReference>
<evidence type="ECO:0000256" key="8">
    <source>
        <dbReference type="ARBA" id="ARBA00022833"/>
    </source>
</evidence>
<dbReference type="SMART" id="SM00235">
    <property type="entry name" value="ZnMc"/>
    <property type="match status" value="1"/>
</dbReference>